<evidence type="ECO:0000313" key="9">
    <source>
        <dbReference type="EMBL" id="GAA4269052.1"/>
    </source>
</evidence>
<dbReference type="Pfam" id="PF02321">
    <property type="entry name" value="OEP"/>
    <property type="match status" value="1"/>
</dbReference>
<evidence type="ECO:0000256" key="4">
    <source>
        <dbReference type="ARBA" id="ARBA00022452"/>
    </source>
</evidence>
<comment type="similarity">
    <text evidence="2">Belongs to the outer membrane factor (OMF) (TC 1.B.17) family.</text>
</comment>
<comment type="subcellular location">
    <subcellularLocation>
        <location evidence="1">Cell outer membrane</location>
    </subcellularLocation>
</comment>
<keyword evidence="4" id="KW-1134">Transmembrane beta strand</keyword>
<organism evidence="9 10">
    <name type="scientific">Hyunsoonleella aestuarii</name>
    <dbReference type="NCBI Taxonomy" id="912802"/>
    <lineage>
        <taxon>Bacteria</taxon>
        <taxon>Pseudomonadati</taxon>
        <taxon>Bacteroidota</taxon>
        <taxon>Flavobacteriia</taxon>
        <taxon>Flavobacteriales</taxon>
        <taxon>Flavobacteriaceae</taxon>
    </lineage>
</organism>
<keyword evidence="5" id="KW-0812">Transmembrane</keyword>
<name>A0ABP8EA19_9FLAO</name>
<feature type="coiled-coil region" evidence="8">
    <location>
        <begin position="141"/>
        <end position="199"/>
    </location>
</feature>
<comment type="caution">
    <text evidence="9">The sequence shown here is derived from an EMBL/GenBank/DDBJ whole genome shotgun (WGS) entry which is preliminary data.</text>
</comment>
<dbReference type="PANTHER" id="PTHR30026:SF20">
    <property type="entry name" value="OUTER MEMBRANE PROTEIN TOLC"/>
    <property type="match status" value="1"/>
</dbReference>
<evidence type="ECO:0000313" key="10">
    <source>
        <dbReference type="Proteomes" id="UP001500027"/>
    </source>
</evidence>
<proteinExistence type="inferred from homology"/>
<evidence type="ECO:0000256" key="1">
    <source>
        <dbReference type="ARBA" id="ARBA00004442"/>
    </source>
</evidence>
<dbReference type="InterPro" id="IPR003423">
    <property type="entry name" value="OMP_efflux"/>
</dbReference>
<keyword evidence="6" id="KW-0472">Membrane</keyword>
<evidence type="ECO:0000256" key="3">
    <source>
        <dbReference type="ARBA" id="ARBA00022448"/>
    </source>
</evidence>
<reference evidence="10" key="1">
    <citation type="journal article" date="2019" name="Int. J. Syst. Evol. Microbiol.">
        <title>The Global Catalogue of Microorganisms (GCM) 10K type strain sequencing project: providing services to taxonomists for standard genome sequencing and annotation.</title>
        <authorList>
            <consortium name="The Broad Institute Genomics Platform"/>
            <consortium name="The Broad Institute Genome Sequencing Center for Infectious Disease"/>
            <person name="Wu L."/>
            <person name="Ma J."/>
        </authorList>
    </citation>
    <scope>NUCLEOTIDE SEQUENCE [LARGE SCALE GENOMIC DNA]</scope>
    <source>
        <strain evidence="10">JCM 17452</strain>
    </source>
</reference>
<evidence type="ECO:0000256" key="5">
    <source>
        <dbReference type="ARBA" id="ARBA00022692"/>
    </source>
</evidence>
<dbReference type="InterPro" id="IPR051906">
    <property type="entry name" value="TolC-like"/>
</dbReference>
<dbReference type="EMBL" id="BAABAV010000001">
    <property type="protein sequence ID" value="GAA4269052.1"/>
    <property type="molecule type" value="Genomic_DNA"/>
</dbReference>
<dbReference type="Gene3D" id="1.20.1600.10">
    <property type="entry name" value="Outer membrane efflux proteins (OEP)"/>
    <property type="match status" value="1"/>
</dbReference>
<keyword evidence="10" id="KW-1185">Reference proteome</keyword>
<accession>A0ABP8EA19</accession>
<dbReference type="Proteomes" id="UP001500027">
    <property type="component" value="Unassembled WGS sequence"/>
</dbReference>
<keyword evidence="7" id="KW-0998">Cell outer membrane</keyword>
<sequence length="429" mass="48362">MHSQEGIKSFSLEEAINHALEHNRTAKNASRDIDAAKKQKWETIATGLPQIDGSIGYQDFIKQQVQVVPTDFSDPNSDLIPVIFGARKNIDASATLSQLIFDGSYIVGLQSAKVFLEISENAKIKTDLEVRKATINAYGNVILAKESVEILEKNKKTLQENLNELNKIFENGLEEEESVEQLKITLSSVKSNLNNAKRLENIAYKMLNLTLGLDIDTKIVLTDKLKALTLKNIDLSYLSKDYSIANTIDYQIAENDKRSKELLVKLEQSRALPTLSTFLTGGYTSFSNVFDFHQSDKEYFGYAVFGVNLKVPIFGSGLKTARTQRAKINLEKSKDDFSETEQRLKLEIASTKSDYQYAIEDYANKEENLKLAERIENKNQIKFFEGIASSFELRQAQTQLYAAQQEYLQAMLDVITTKAELETVSNTIN</sequence>
<keyword evidence="3" id="KW-0813">Transport</keyword>
<evidence type="ECO:0000256" key="7">
    <source>
        <dbReference type="ARBA" id="ARBA00023237"/>
    </source>
</evidence>
<dbReference type="PANTHER" id="PTHR30026">
    <property type="entry name" value="OUTER MEMBRANE PROTEIN TOLC"/>
    <property type="match status" value="1"/>
</dbReference>
<protein>
    <submittedName>
        <fullName evidence="9">TolC family protein</fullName>
    </submittedName>
</protein>
<evidence type="ECO:0000256" key="8">
    <source>
        <dbReference type="SAM" id="Coils"/>
    </source>
</evidence>
<evidence type="ECO:0000256" key="6">
    <source>
        <dbReference type="ARBA" id="ARBA00023136"/>
    </source>
</evidence>
<gene>
    <name evidence="9" type="ORF">GCM10022257_11530</name>
</gene>
<keyword evidence="8" id="KW-0175">Coiled coil</keyword>
<evidence type="ECO:0000256" key="2">
    <source>
        <dbReference type="ARBA" id="ARBA00007613"/>
    </source>
</evidence>
<dbReference type="SUPFAM" id="SSF56954">
    <property type="entry name" value="Outer membrane efflux proteins (OEP)"/>
    <property type="match status" value="1"/>
</dbReference>